<accession>A0A1G2N0Z0</accession>
<dbReference type="AlphaFoldDB" id="A0A1G2N0Z0"/>
<organism evidence="1 2">
    <name type="scientific">Candidatus Taylorbacteria bacterium RIFCSPHIGHO2_12_FULL_45_16</name>
    <dbReference type="NCBI Taxonomy" id="1802315"/>
    <lineage>
        <taxon>Bacteria</taxon>
        <taxon>Candidatus Tayloriibacteriota</taxon>
    </lineage>
</organism>
<reference evidence="1 2" key="1">
    <citation type="journal article" date="2016" name="Nat. Commun.">
        <title>Thousands of microbial genomes shed light on interconnected biogeochemical processes in an aquifer system.</title>
        <authorList>
            <person name="Anantharaman K."/>
            <person name="Brown C.T."/>
            <person name="Hug L.A."/>
            <person name="Sharon I."/>
            <person name="Castelle C.J."/>
            <person name="Probst A.J."/>
            <person name="Thomas B.C."/>
            <person name="Singh A."/>
            <person name="Wilkins M.J."/>
            <person name="Karaoz U."/>
            <person name="Brodie E.L."/>
            <person name="Williams K.H."/>
            <person name="Hubbard S.S."/>
            <person name="Banfield J.F."/>
        </authorList>
    </citation>
    <scope>NUCLEOTIDE SEQUENCE [LARGE SCALE GENOMIC DNA]</scope>
</reference>
<evidence type="ECO:0000313" key="1">
    <source>
        <dbReference type="EMBL" id="OHA29758.1"/>
    </source>
</evidence>
<dbReference type="EMBL" id="MHRT01000001">
    <property type="protein sequence ID" value="OHA29758.1"/>
    <property type="molecule type" value="Genomic_DNA"/>
</dbReference>
<dbReference type="Proteomes" id="UP000178089">
    <property type="component" value="Unassembled WGS sequence"/>
</dbReference>
<comment type="caution">
    <text evidence="1">The sequence shown here is derived from an EMBL/GenBank/DDBJ whole genome shotgun (WGS) entry which is preliminary data.</text>
</comment>
<evidence type="ECO:0000313" key="2">
    <source>
        <dbReference type="Proteomes" id="UP000178089"/>
    </source>
</evidence>
<protein>
    <submittedName>
        <fullName evidence="1">Uncharacterized protein</fullName>
    </submittedName>
</protein>
<gene>
    <name evidence="1" type="ORF">A3F51_03490</name>
</gene>
<sequence>MYSKDLKIKGKLLREQGYSYAYISGRLKVAKSTLSIWLKDVRFFPNSVTKNSIINSQKQVVLTRRADKARSIEEAERYAGDSVGKLSSRDVFLLGIGIYIGEGSKAFNTTRIVNSDPRIIKFSLAWLKKCFGVKADNIRIRLHVYPDTNSEKAVAYWMKELDVSKKVFQTSYVDRRLNKKKSRAGVLPYGTAHMTVVSNGNKNFGVLLHRKILATIDRILTMRD</sequence>
<name>A0A1G2N0Z0_9BACT</name>
<dbReference type="STRING" id="1802315.A3F51_03490"/>
<proteinExistence type="predicted"/>